<evidence type="ECO:0000313" key="9">
    <source>
        <dbReference type="EMBL" id="KAK6618246.1"/>
    </source>
</evidence>
<dbReference type="PANTHER" id="PTHR42738">
    <property type="entry name" value="HYDROXYMETHYLGLUTARYL-COA LYASE"/>
    <property type="match status" value="1"/>
</dbReference>
<evidence type="ECO:0000256" key="6">
    <source>
        <dbReference type="ARBA" id="ARBA00049877"/>
    </source>
</evidence>
<evidence type="ECO:0000313" key="10">
    <source>
        <dbReference type="Proteomes" id="UP001359485"/>
    </source>
</evidence>
<evidence type="ECO:0000256" key="4">
    <source>
        <dbReference type="ARBA" id="ARBA00022723"/>
    </source>
</evidence>
<comment type="pathway">
    <text evidence="1">Metabolic intermediate metabolism; (S)-3-hydroxy-3-methylglutaryl-CoA degradation; acetoacetate from (S)-3-hydroxy-3-methylglutaryl-CoA: step 1/1.</text>
</comment>
<dbReference type="Pfam" id="PF00682">
    <property type="entry name" value="HMGL-like"/>
    <property type="match status" value="1"/>
</dbReference>
<evidence type="ECO:0000313" key="8">
    <source>
        <dbReference type="EMBL" id="KAK6617795.1"/>
    </source>
</evidence>
<dbReference type="SUPFAM" id="SSF51569">
    <property type="entry name" value="Aldolase"/>
    <property type="match status" value="1"/>
</dbReference>
<evidence type="ECO:0000256" key="5">
    <source>
        <dbReference type="ARBA" id="ARBA00023239"/>
    </source>
</evidence>
<comment type="catalytic activity">
    <reaction evidence="6">
        <text>(3S)-3-hydroxy-3-methylglutaryl-CoA = acetoacetate + acetyl-CoA</text>
        <dbReference type="Rhea" id="RHEA:24404"/>
        <dbReference type="ChEBI" id="CHEBI:13705"/>
        <dbReference type="ChEBI" id="CHEBI:43074"/>
        <dbReference type="ChEBI" id="CHEBI:57288"/>
        <dbReference type="EC" id="4.1.3.4"/>
    </reaction>
</comment>
<dbReference type="FunFam" id="3.20.20.70:FF:000201">
    <property type="entry name" value="Hydroxymethylglutaryl-CoA lyase"/>
    <property type="match status" value="1"/>
</dbReference>
<comment type="similarity">
    <text evidence="2">Belongs to the HMG-CoA lyase family.</text>
</comment>
<proteinExistence type="inferred from homology"/>
<dbReference type="PANTHER" id="PTHR42738:SF7">
    <property type="entry name" value="HYDROXYMETHYLGLUTARYL-COA LYASE"/>
    <property type="match status" value="1"/>
</dbReference>
<evidence type="ECO:0000256" key="3">
    <source>
        <dbReference type="ARBA" id="ARBA00012910"/>
    </source>
</evidence>
<keyword evidence="4" id="KW-0479">Metal-binding</keyword>
<keyword evidence="5" id="KW-0456">Lyase</keyword>
<evidence type="ECO:0000313" key="11">
    <source>
        <dbReference type="Proteomes" id="UP001372834"/>
    </source>
</evidence>
<dbReference type="GO" id="GO:0004419">
    <property type="term" value="F:hydroxymethylglutaryl-CoA lyase activity"/>
    <property type="evidence" value="ECO:0007669"/>
    <property type="project" value="UniProtKB-EC"/>
</dbReference>
<dbReference type="EMBL" id="JAWJWF010000050">
    <property type="protein sequence ID" value="KAK6618246.1"/>
    <property type="molecule type" value="Genomic_DNA"/>
</dbReference>
<gene>
    <name evidence="8" type="ORF">RUM43_014023</name>
    <name evidence="9" type="ORF">RUM44_002697</name>
</gene>
<reference evidence="8 11" key="1">
    <citation type="submission" date="2023-10" db="EMBL/GenBank/DDBJ databases">
        <title>Genomes of two closely related lineages of the louse Polyplax serrata with different host specificities.</title>
        <authorList>
            <person name="Martinu J."/>
            <person name="Tarabai H."/>
            <person name="Stefka J."/>
            <person name="Hypsa V."/>
        </authorList>
    </citation>
    <scope>NUCLEOTIDE SEQUENCE [LARGE SCALE GENOMIC DNA]</scope>
    <source>
        <strain evidence="9">98ZLc_SE</strain>
        <strain evidence="8">HR10_N</strain>
    </source>
</reference>
<dbReference type="InterPro" id="IPR013785">
    <property type="entry name" value="Aldolase_TIM"/>
</dbReference>
<dbReference type="NCBIfam" id="NF004283">
    <property type="entry name" value="PRK05692.1"/>
    <property type="match status" value="1"/>
</dbReference>
<dbReference type="EC" id="4.1.3.4" evidence="3"/>
<evidence type="ECO:0000256" key="2">
    <source>
        <dbReference type="ARBA" id="ARBA00009405"/>
    </source>
</evidence>
<feature type="domain" description="Pyruvate carboxyltransferase" evidence="7">
    <location>
        <begin position="34"/>
        <end position="301"/>
    </location>
</feature>
<dbReference type="InterPro" id="IPR043594">
    <property type="entry name" value="HMGL"/>
</dbReference>
<dbReference type="AlphaFoldDB" id="A0AAN8P083"/>
<name>A0AAN8P083_POLSC</name>
<dbReference type="GO" id="GO:0046951">
    <property type="term" value="P:ketone body biosynthetic process"/>
    <property type="evidence" value="ECO:0007669"/>
    <property type="project" value="TreeGrafter"/>
</dbReference>
<dbReference type="InterPro" id="IPR000891">
    <property type="entry name" value="PYR_CT"/>
</dbReference>
<dbReference type="Proteomes" id="UP001372834">
    <property type="component" value="Unassembled WGS sequence"/>
</dbReference>
<dbReference type="GO" id="GO:0046872">
    <property type="term" value="F:metal ion binding"/>
    <property type="evidence" value="ECO:0007669"/>
    <property type="project" value="UniProtKB-KW"/>
</dbReference>
<dbReference type="CDD" id="cd07938">
    <property type="entry name" value="DRE_TIM_HMGL"/>
    <property type="match status" value="1"/>
</dbReference>
<accession>A0AAN8P083</accession>
<dbReference type="Proteomes" id="UP001359485">
    <property type="component" value="Unassembled WGS sequence"/>
</dbReference>
<dbReference type="Gene3D" id="3.20.20.70">
    <property type="entry name" value="Aldolase class I"/>
    <property type="match status" value="1"/>
</dbReference>
<protein>
    <recommendedName>
        <fullName evidence="3">hydroxymethylglutaryl-CoA lyase</fullName>
        <ecNumber evidence="3">4.1.3.4</ecNumber>
    </recommendedName>
</protein>
<dbReference type="PROSITE" id="PS50991">
    <property type="entry name" value="PYR_CT"/>
    <property type="match status" value="1"/>
</dbReference>
<dbReference type="GO" id="GO:0006552">
    <property type="term" value="P:L-leucine catabolic process"/>
    <property type="evidence" value="ECO:0007669"/>
    <property type="project" value="TreeGrafter"/>
</dbReference>
<evidence type="ECO:0000256" key="1">
    <source>
        <dbReference type="ARBA" id="ARBA00005143"/>
    </source>
</evidence>
<evidence type="ECO:0000259" key="7">
    <source>
        <dbReference type="PROSITE" id="PS50991"/>
    </source>
</evidence>
<organism evidence="8 11">
    <name type="scientific">Polyplax serrata</name>
    <name type="common">Common mouse louse</name>
    <dbReference type="NCBI Taxonomy" id="468196"/>
    <lineage>
        <taxon>Eukaryota</taxon>
        <taxon>Metazoa</taxon>
        <taxon>Ecdysozoa</taxon>
        <taxon>Arthropoda</taxon>
        <taxon>Hexapoda</taxon>
        <taxon>Insecta</taxon>
        <taxon>Pterygota</taxon>
        <taxon>Neoptera</taxon>
        <taxon>Paraneoptera</taxon>
        <taxon>Psocodea</taxon>
        <taxon>Troctomorpha</taxon>
        <taxon>Phthiraptera</taxon>
        <taxon>Anoplura</taxon>
        <taxon>Polyplacidae</taxon>
        <taxon>Polyplax</taxon>
    </lineage>
</organism>
<sequence>MSTSRSLQFLKENYIRFFSSPYRSYSTSRYPKKVKIVEVGPRDGLQNEPNIVPTDVKLQLIENLVDTGLQTVEATSFVSPKWVPQMADHSDIMKKLKRKKNVSYPVLTPNLKGLEAAIEAGADEVAVFTAASEAFTKKNTNCTINESLERISKISELAQSKNVKLRGYVSCIVGCPYQGKIDPSQVIPVITALDQLGCYEVSLGDTIGVGTPGSIRNLMQEVIKTISPDKLAIHCHDTYGQALANVLIAMEHGVSVVDSSIAGLGGCPYAEGASGNLATEDIVYMLHGMNIETGVNLEQLVSVGRWISSQLNRANNSKVGRAFKCST</sequence>
<comment type="caution">
    <text evidence="8">The sequence shown here is derived from an EMBL/GenBank/DDBJ whole genome shotgun (WGS) entry which is preliminary data.</text>
</comment>
<keyword evidence="10" id="KW-1185">Reference proteome</keyword>
<dbReference type="EMBL" id="JAWJWE010000043">
    <property type="protein sequence ID" value="KAK6617795.1"/>
    <property type="molecule type" value="Genomic_DNA"/>
</dbReference>